<dbReference type="Gramene" id="Manes.18G028200.1.v8.1">
    <property type="protein sequence ID" value="Manes.18G028200.1.v8.1.CDS"/>
    <property type="gene ID" value="Manes.18G028200.v8.1"/>
</dbReference>
<dbReference type="PANTHER" id="PTHR34461:SF2">
    <property type="entry name" value="EXPRESSED PROTEIN"/>
    <property type="match status" value="1"/>
</dbReference>
<dbReference type="OrthoDB" id="775914at2759"/>
<organism evidence="2 3">
    <name type="scientific">Manihot esculenta</name>
    <name type="common">Cassava</name>
    <name type="synonym">Jatropha manihot</name>
    <dbReference type="NCBI Taxonomy" id="3983"/>
    <lineage>
        <taxon>Eukaryota</taxon>
        <taxon>Viridiplantae</taxon>
        <taxon>Streptophyta</taxon>
        <taxon>Embryophyta</taxon>
        <taxon>Tracheophyta</taxon>
        <taxon>Spermatophyta</taxon>
        <taxon>Magnoliopsida</taxon>
        <taxon>eudicotyledons</taxon>
        <taxon>Gunneridae</taxon>
        <taxon>Pentapetalae</taxon>
        <taxon>rosids</taxon>
        <taxon>fabids</taxon>
        <taxon>Malpighiales</taxon>
        <taxon>Euphorbiaceae</taxon>
        <taxon>Crotonoideae</taxon>
        <taxon>Manihoteae</taxon>
        <taxon>Manihot</taxon>
    </lineage>
</organism>
<evidence type="ECO:0000313" key="3">
    <source>
        <dbReference type="Proteomes" id="UP000091857"/>
    </source>
</evidence>
<dbReference type="PANTHER" id="PTHR34461">
    <property type="entry name" value="EXPRESSED PROTEIN"/>
    <property type="match status" value="1"/>
</dbReference>
<dbReference type="Proteomes" id="UP000091857">
    <property type="component" value="Chromosome 18"/>
</dbReference>
<comment type="caution">
    <text evidence="2">The sequence shown here is derived from an EMBL/GenBank/DDBJ whole genome shotgun (WGS) entry which is preliminary data.</text>
</comment>
<dbReference type="STRING" id="3983.A0A2C9U0V9"/>
<evidence type="ECO:0000313" key="2">
    <source>
        <dbReference type="EMBL" id="OAY22816.1"/>
    </source>
</evidence>
<protein>
    <submittedName>
        <fullName evidence="2">Uncharacterized protein</fullName>
    </submittedName>
</protein>
<dbReference type="AlphaFoldDB" id="A0A2C9U0V9"/>
<accession>A0A2C9U0V9</accession>
<keyword evidence="3" id="KW-1185">Reference proteome</keyword>
<evidence type="ECO:0000256" key="1">
    <source>
        <dbReference type="SAM" id="MobiDB-lite"/>
    </source>
</evidence>
<gene>
    <name evidence="2" type="ORF">MANES_18G028200v8</name>
</gene>
<sequence length="785" mass="87907">MELRSCVHLHFILAAKGGLVTKALNVYHGRPALKFKKVKDLYETEDENSLEPFPVYRPKAEFQCGEAESVHVLTEERKIESDGETETSESNSKGIDVGAREIDDLTFGNMTLKQIKERCKEKRRKFSTYAGLCKQSIETGSLVKGNNINSQSEEDEYDILEPLSCWKSRILNKKKANKKGRNKTVHASPQTDLSIMEFEGIPSDEIIFQFSEKFSSIDVKLEVPEFTCKDMIIFSSDSSFTCNELVAYNGVAPCEKPEAANGYYLDNGTSMVAIEEPDTAKGSVSQIGMSVIIGEELTTNACGVETQMPIFFSNEPRCCATNGESYEYMEHWDLKSIPDVKSSGREIMLEGIAEEINNKISDFSSLEAQKDDIIVDHPKNDSSESSSCEDHIPTLRPQSFHCVHEKSWKTSSSQIQMPDVTVNNNLQRIDLSKRSNSCFPENENKDGAKVIVASFISCNNRDYSSLWSRNLHSSPRSCLVSVADNSPTAEGKQSPSSACADATTSCSPVINSCIDEPVISANLEDCHRPKMQDPPERLFSTRKVISPTSQKRLREAMESIELDDEQYYRYARKLCYRKQNEHKNSRLEGPGQLKRAEVITSPKKVVGKPRICKNGFHQNDIRKVPHTSHSAQCFSSGRTSTRSSSESVILFSQQQMHDIESVVTKLAKELQLMKDIVEETSQSKVYPATSLKYSADEIRLAIQSATKVEESARRSLSIMARDCNRFCKLMKLAEKDSAASRDGFCKKRKIVFADEAGGKLCDFKTFEDEMAPFVEPKGKKTGSVD</sequence>
<feature type="region of interest" description="Disordered" evidence="1">
    <location>
        <begin position="75"/>
        <end position="95"/>
    </location>
</feature>
<name>A0A2C9U0V9_MANES</name>
<dbReference type="EMBL" id="CM004404">
    <property type="protein sequence ID" value="OAY22816.1"/>
    <property type="molecule type" value="Genomic_DNA"/>
</dbReference>
<reference evidence="3" key="1">
    <citation type="journal article" date="2016" name="Nat. Biotechnol.">
        <title>Sequencing wild and cultivated cassava and related species reveals extensive interspecific hybridization and genetic diversity.</title>
        <authorList>
            <person name="Bredeson J.V."/>
            <person name="Lyons J.B."/>
            <person name="Prochnik S.E."/>
            <person name="Wu G.A."/>
            <person name="Ha C.M."/>
            <person name="Edsinger-Gonzales E."/>
            <person name="Grimwood J."/>
            <person name="Schmutz J."/>
            <person name="Rabbi I.Y."/>
            <person name="Egesi C."/>
            <person name="Nauluvula P."/>
            <person name="Lebot V."/>
            <person name="Ndunguru J."/>
            <person name="Mkamilo G."/>
            <person name="Bart R.S."/>
            <person name="Setter T.L."/>
            <person name="Gleadow R.M."/>
            <person name="Kulakow P."/>
            <person name="Ferguson M.E."/>
            <person name="Rounsley S."/>
            <person name="Rokhsar D.S."/>
        </authorList>
    </citation>
    <scope>NUCLEOTIDE SEQUENCE [LARGE SCALE GENOMIC DNA]</scope>
    <source>
        <strain evidence="3">cv. AM560-2</strain>
    </source>
</reference>
<proteinExistence type="predicted"/>